<sequence length="595" mass="68507">MHEYQESENLNNKGRFKLAFKDLKYIVKSKVPFLKQKTKTILNCVSGEFHSHELTAIIGLSGSGKSSLLDCISGFRVNNISGTITYNNDIISTRKIKEVSSYFMQEQMLHKFLTVNEFMNFAINVKCHKKFSKEEKEFRIENILRKLDITNQRNSYSQDLSGGQRKRLQIAIELVDDPKILFLDEPTTNLDIVSSTQCMKLLKDLSNEGRMIILTIHQPSATMLTMFDHIYALSAGNCIYQGTSGNLIEYLDEIGLPCPSSYNPIDYLMEIASNEYGDHSQVLVDKIQNGSNFDYATEHDQDHTIDIFKKPSDFVDYSSSYFQQVYYLMVRILLSRFRNKSSLCIRFSSLIVMGIIFGLVYQRVGNNASYSIDNIHFIAGSLCIVYFTSFHSLYITFPTEFPIIKREHFNGWYSAIAYYSSFILSDFPLILLNVTIYCIIVYLLTDQPRELHRFLLFFGNHLVFAYDAQTMAIMVTGLFSGMVAVCLSQLSIFPFYVISTVGVYARDTHPIFTSFFRVNFFNVAIAGSTTSVLGMNRTKLRCDELYCHFNDPKKILHDFECDIDLLYAFKVLFAYLVVCHIGAFVFIRYKLKYKH</sequence>
<proteinExistence type="inferred from homology"/>
<dbReference type="InterPro" id="IPR003439">
    <property type="entry name" value="ABC_transporter-like_ATP-bd"/>
</dbReference>
<evidence type="ECO:0000256" key="5">
    <source>
        <dbReference type="ARBA" id="ARBA00022741"/>
    </source>
</evidence>
<dbReference type="GO" id="GO:0005886">
    <property type="term" value="C:plasma membrane"/>
    <property type="evidence" value="ECO:0007669"/>
    <property type="project" value="TreeGrafter"/>
</dbReference>
<keyword evidence="12" id="KW-1185">Reference proteome</keyword>
<dbReference type="PROSITE" id="PS00211">
    <property type="entry name" value="ABC_TRANSPORTER_1"/>
    <property type="match status" value="1"/>
</dbReference>
<comment type="similarity">
    <text evidence="2">Belongs to the ABC transporter superfamily. ABCG family. Eye pigment precursor importer (TC 3.A.1.204) subfamily.</text>
</comment>
<evidence type="ECO:0000259" key="10">
    <source>
        <dbReference type="PROSITE" id="PS50893"/>
    </source>
</evidence>
<dbReference type="OrthoDB" id="66620at2759"/>
<name>A0A9N9RHJ1_9DIPT</name>
<evidence type="ECO:0000256" key="9">
    <source>
        <dbReference type="SAM" id="Phobius"/>
    </source>
</evidence>
<dbReference type="Pfam" id="PF00005">
    <property type="entry name" value="ABC_tran"/>
    <property type="match status" value="1"/>
</dbReference>
<reference evidence="11" key="2">
    <citation type="submission" date="2022-10" db="EMBL/GenBank/DDBJ databases">
        <authorList>
            <consortium name="ENA_rothamsted_submissions"/>
            <consortium name="culmorum"/>
            <person name="King R."/>
        </authorList>
    </citation>
    <scope>NUCLEOTIDE SEQUENCE</scope>
</reference>
<dbReference type="GO" id="GO:0005524">
    <property type="term" value="F:ATP binding"/>
    <property type="evidence" value="ECO:0007669"/>
    <property type="project" value="UniProtKB-KW"/>
</dbReference>
<keyword evidence="5" id="KW-0547">Nucleotide-binding</keyword>
<evidence type="ECO:0000256" key="1">
    <source>
        <dbReference type="ARBA" id="ARBA00004141"/>
    </source>
</evidence>
<dbReference type="SUPFAM" id="SSF52540">
    <property type="entry name" value="P-loop containing nucleoside triphosphate hydrolases"/>
    <property type="match status" value="1"/>
</dbReference>
<feature type="transmembrane region" description="Helical" evidence="9">
    <location>
        <begin position="343"/>
        <end position="362"/>
    </location>
</feature>
<dbReference type="Gene3D" id="3.40.50.300">
    <property type="entry name" value="P-loop containing nucleotide triphosphate hydrolases"/>
    <property type="match status" value="1"/>
</dbReference>
<evidence type="ECO:0000256" key="6">
    <source>
        <dbReference type="ARBA" id="ARBA00022840"/>
    </source>
</evidence>
<keyword evidence="8 9" id="KW-0472">Membrane</keyword>
<dbReference type="AlphaFoldDB" id="A0A9N9RHJ1"/>
<keyword evidence="3" id="KW-0813">Transport</keyword>
<feature type="transmembrane region" description="Helical" evidence="9">
    <location>
        <begin position="565"/>
        <end position="587"/>
    </location>
</feature>
<dbReference type="PROSITE" id="PS50893">
    <property type="entry name" value="ABC_TRANSPORTER_2"/>
    <property type="match status" value="1"/>
</dbReference>
<dbReference type="InterPro" id="IPR027417">
    <property type="entry name" value="P-loop_NTPase"/>
</dbReference>
<keyword evidence="4 9" id="KW-0812">Transmembrane</keyword>
<evidence type="ECO:0000256" key="2">
    <source>
        <dbReference type="ARBA" id="ARBA00005814"/>
    </source>
</evidence>
<dbReference type="PANTHER" id="PTHR48041:SF78">
    <property type="entry name" value="ABC TRANSPORTER EXPRESSED IN TRACHEA, ISOFORM A"/>
    <property type="match status" value="1"/>
</dbReference>
<evidence type="ECO:0000313" key="12">
    <source>
        <dbReference type="Proteomes" id="UP001153620"/>
    </source>
</evidence>
<dbReference type="SMART" id="SM00382">
    <property type="entry name" value="AAA"/>
    <property type="match status" value="1"/>
</dbReference>
<reference evidence="11" key="1">
    <citation type="submission" date="2022-01" db="EMBL/GenBank/DDBJ databases">
        <authorList>
            <person name="King R."/>
        </authorList>
    </citation>
    <scope>NUCLEOTIDE SEQUENCE</scope>
</reference>
<dbReference type="InterPro" id="IPR050352">
    <property type="entry name" value="ABCG_transporters"/>
</dbReference>
<dbReference type="Pfam" id="PF01061">
    <property type="entry name" value="ABC2_membrane"/>
    <property type="match status" value="1"/>
</dbReference>
<dbReference type="EMBL" id="OU895877">
    <property type="protein sequence ID" value="CAG9797172.1"/>
    <property type="molecule type" value="Genomic_DNA"/>
</dbReference>
<dbReference type="Proteomes" id="UP001153620">
    <property type="component" value="Chromosome 1"/>
</dbReference>
<dbReference type="FunFam" id="3.40.50.300:FF:001077">
    <property type="entry name" value="Uncharacterized protein, isoform A"/>
    <property type="match status" value="1"/>
</dbReference>
<gene>
    <name evidence="11" type="ORF">CHIRRI_LOCUS172</name>
</gene>
<evidence type="ECO:0000313" key="11">
    <source>
        <dbReference type="EMBL" id="CAG9797172.1"/>
    </source>
</evidence>
<feature type="transmembrane region" description="Helical" evidence="9">
    <location>
        <begin position="475"/>
        <end position="498"/>
    </location>
</feature>
<keyword evidence="6" id="KW-0067">ATP-binding</keyword>
<dbReference type="InterPro" id="IPR043926">
    <property type="entry name" value="ABCG_dom"/>
</dbReference>
<protein>
    <recommendedName>
        <fullName evidence="10">ABC transporter domain-containing protein</fullName>
    </recommendedName>
</protein>
<dbReference type="GO" id="GO:0016887">
    <property type="term" value="F:ATP hydrolysis activity"/>
    <property type="evidence" value="ECO:0007669"/>
    <property type="project" value="InterPro"/>
</dbReference>
<feature type="transmembrane region" description="Helical" evidence="9">
    <location>
        <begin position="451"/>
        <end position="468"/>
    </location>
</feature>
<dbReference type="InterPro" id="IPR017871">
    <property type="entry name" value="ABC_transporter-like_CS"/>
</dbReference>
<evidence type="ECO:0000256" key="8">
    <source>
        <dbReference type="ARBA" id="ARBA00023136"/>
    </source>
</evidence>
<dbReference type="InterPro" id="IPR003593">
    <property type="entry name" value="AAA+_ATPase"/>
</dbReference>
<evidence type="ECO:0000256" key="7">
    <source>
        <dbReference type="ARBA" id="ARBA00022989"/>
    </source>
</evidence>
<feature type="transmembrane region" description="Helical" evidence="9">
    <location>
        <begin position="416"/>
        <end position="445"/>
    </location>
</feature>
<keyword evidence="7 9" id="KW-1133">Transmembrane helix</keyword>
<comment type="subcellular location">
    <subcellularLocation>
        <location evidence="1">Membrane</location>
        <topology evidence="1">Multi-pass membrane protein</topology>
    </subcellularLocation>
</comment>
<organism evidence="11 12">
    <name type="scientific">Chironomus riparius</name>
    <dbReference type="NCBI Taxonomy" id="315576"/>
    <lineage>
        <taxon>Eukaryota</taxon>
        <taxon>Metazoa</taxon>
        <taxon>Ecdysozoa</taxon>
        <taxon>Arthropoda</taxon>
        <taxon>Hexapoda</taxon>
        <taxon>Insecta</taxon>
        <taxon>Pterygota</taxon>
        <taxon>Neoptera</taxon>
        <taxon>Endopterygota</taxon>
        <taxon>Diptera</taxon>
        <taxon>Nematocera</taxon>
        <taxon>Chironomoidea</taxon>
        <taxon>Chironomidae</taxon>
        <taxon>Chironominae</taxon>
        <taxon>Chironomus</taxon>
    </lineage>
</organism>
<feature type="domain" description="ABC transporter" evidence="10">
    <location>
        <begin position="18"/>
        <end position="260"/>
    </location>
</feature>
<feature type="transmembrane region" description="Helical" evidence="9">
    <location>
        <begin position="374"/>
        <end position="395"/>
    </location>
</feature>
<dbReference type="InterPro" id="IPR013525">
    <property type="entry name" value="ABC2_TM"/>
</dbReference>
<dbReference type="GO" id="GO:0140359">
    <property type="term" value="F:ABC-type transporter activity"/>
    <property type="evidence" value="ECO:0007669"/>
    <property type="project" value="InterPro"/>
</dbReference>
<dbReference type="Pfam" id="PF19055">
    <property type="entry name" value="ABC2_membrane_7"/>
    <property type="match status" value="1"/>
</dbReference>
<dbReference type="PANTHER" id="PTHR48041">
    <property type="entry name" value="ABC TRANSPORTER G FAMILY MEMBER 28"/>
    <property type="match status" value="1"/>
</dbReference>
<evidence type="ECO:0000256" key="3">
    <source>
        <dbReference type="ARBA" id="ARBA00022448"/>
    </source>
</evidence>
<evidence type="ECO:0000256" key="4">
    <source>
        <dbReference type="ARBA" id="ARBA00022692"/>
    </source>
</evidence>
<accession>A0A9N9RHJ1</accession>